<name>A0AAV0QMA4_9ROSI</name>
<dbReference type="InterPro" id="IPR000010">
    <property type="entry name" value="Cystatin_dom"/>
</dbReference>
<evidence type="ECO:0000313" key="5">
    <source>
        <dbReference type="EMBL" id="CAI0546629.1"/>
    </source>
</evidence>
<evidence type="ECO:0000313" key="6">
    <source>
        <dbReference type="Proteomes" id="UP001154282"/>
    </source>
</evidence>
<keyword evidence="1" id="KW-0646">Protease inhibitor</keyword>
<accession>A0AAV0QMA4</accession>
<dbReference type="PANTHER" id="PTHR47364:SF2">
    <property type="entry name" value="CYSTEINE PROTEINASE INHIBITOR 5"/>
    <property type="match status" value="1"/>
</dbReference>
<dbReference type="InterPro" id="IPR046350">
    <property type="entry name" value="Cystatin_sf"/>
</dbReference>
<dbReference type="Proteomes" id="UP001154282">
    <property type="component" value="Unassembled WGS sequence"/>
</dbReference>
<dbReference type="Gene3D" id="3.10.450.10">
    <property type="match status" value="1"/>
</dbReference>
<keyword evidence="3" id="KW-0732">Signal</keyword>
<dbReference type="GO" id="GO:0004869">
    <property type="term" value="F:cysteine-type endopeptidase inhibitor activity"/>
    <property type="evidence" value="ECO:0007669"/>
    <property type="project" value="UniProtKB-KW"/>
</dbReference>
<comment type="caution">
    <text evidence="5">The sequence shown here is derived from an EMBL/GenBank/DDBJ whole genome shotgun (WGS) entry which is preliminary data.</text>
</comment>
<keyword evidence="6" id="KW-1185">Reference proteome</keyword>
<evidence type="ECO:0000256" key="3">
    <source>
        <dbReference type="SAM" id="SignalP"/>
    </source>
</evidence>
<dbReference type="PANTHER" id="PTHR47364">
    <property type="entry name" value="CYSTEINE PROTEINASE INHIBITOR 5"/>
    <property type="match status" value="1"/>
</dbReference>
<feature type="domain" description="Cystatin" evidence="4">
    <location>
        <begin position="55"/>
        <end position="127"/>
    </location>
</feature>
<evidence type="ECO:0000256" key="1">
    <source>
        <dbReference type="ARBA" id="ARBA00022690"/>
    </source>
</evidence>
<evidence type="ECO:0000256" key="2">
    <source>
        <dbReference type="ARBA" id="ARBA00022704"/>
    </source>
</evidence>
<gene>
    <name evidence="5" type="ORF">LITE_LOCUS44046</name>
</gene>
<feature type="chain" id="PRO_5043874802" description="Cystatin domain-containing protein" evidence="3">
    <location>
        <begin position="24"/>
        <end position="138"/>
    </location>
</feature>
<dbReference type="AlphaFoldDB" id="A0AAV0QMA4"/>
<dbReference type="EMBL" id="CAMGYJ010000010">
    <property type="protein sequence ID" value="CAI0546629.1"/>
    <property type="molecule type" value="Genomic_DNA"/>
</dbReference>
<evidence type="ECO:0000259" key="4">
    <source>
        <dbReference type="Pfam" id="PF16845"/>
    </source>
</evidence>
<keyword evidence="2" id="KW-0789">Thiol protease inhibitor</keyword>
<sequence length="138" mass="15168">MATISAQLVVALLVVALVFAVDAADPPSSGPVSSYIWRFPTKPDHSWHPINGSMLRDQKVQDIASFAVATYNGDNWLSGAPLKLLSVDEGEVLAVGGTVYHLYLTVSNGVHMAKRYHTFVFMYPGTRWESLLFELLSE</sequence>
<proteinExistence type="predicted"/>
<protein>
    <recommendedName>
        <fullName evidence="4">Cystatin domain-containing protein</fullName>
    </recommendedName>
</protein>
<organism evidence="5 6">
    <name type="scientific">Linum tenue</name>
    <dbReference type="NCBI Taxonomy" id="586396"/>
    <lineage>
        <taxon>Eukaryota</taxon>
        <taxon>Viridiplantae</taxon>
        <taxon>Streptophyta</taxon>
        <taxon>Embryophyta</taxon>
        <taxon>Tracheophyta</taxon>
        <taxon>Spermatophyta</taxon>
        <taxon>Magnoliopsida</taxon>
        <taxon>eudicotyledons</taxon>
        <taxon>Gunneridae</taxon>
        <taxon>Pentapetalae</taxon>
        <taxon>rosids</taxon>
        <taxon>fabids</taxon>
        <taxon>Malpighiales</taxon>
        <taxon>Linaceae</taxon>
        <taxon>Linum</taxon>
    </lineage>
</organism>
<dbReference type="Pfam" id="PF16845">
    <property type="entry name" value="SQAPI"/>
    <property type="match status" value="1"/>
</dbReference>
<reference evidence="5" key="1">
    <citation type="submission" date="2022-08" db="EMBL/GenBank/DDBJ databases">
        <authorList>
            <person name="Gutierrez-Valencia J."/>
        </authorList>
    </citation>
    <scope>NUCLEOTIDE SEQUENCE</scope>
</reference>
<dbReference type="SUPFAM" id="SSF54403">
    <property type="entry name" value="Cystatin/monellin"/>
    <property type="match status" value="1"/>
</dbReference>
<feature type="signal peptide" evidence="3">
    <location>
        <begin position="1"/>
        <end position="23"/>
    </location>
</feature>